<dbReference type="AlphaFoldDB" id="A0A2K8NYU7"/>
<evidence type="ECO:0000256" key="5">
    <source>
        <dbReference type="RuleBase" id="RU363041"/>
    </source>
</evidence>
<feature type="transmembrane region" description="Helical" evidence="5">
    <location>
        <begin position="278"/>
        <end position="299"/>
    </location>
</feature>
<dbReference type="InterPro" id="IPR002781">
    <property type="entry name" value="TM_pro_TauE-like"/>
</dbReference>
<gene>
    <name evidence="6" type="ORF">ESOMN_v1c06180</name>
</gene>
<feature type="transmembrane region" description="Helical" evidence="5">
    <location>
        <begin position="72"/>
        <end position="91"/>
    </location>
</feature>
<dbReference type="PANTHER" id="PTHR43483">
    <property type="entry name" value="MEMBRANE TRANSPORTER PROTEIN HI_0806-RELATED"/>
    <property type="match status" value="1"/>
</dbReference>
<comment type="similarity">
    <text evidence="5">Belongs to the 4-toluene sulfonate uptake permease (TSUP) (TC 2.A.102) family.</text>
</comment>
<dbReference type="PANTHER" id="PTHR43483:SF3">
    <property type="entry name" value="MEMBRANE TRANSPORTER PROTEIN HI_0806-RELATED"/>
    <property type="match status" value="1"/>
</dbReference>
<feature type="transmembrane region" description="Helical" evidence="5">
    <location>
        <begin position="241"/>
        <end position="272"/>
    </location>
</feature>
<name>A0A2K8NYU7_9MOLU</name>
<dbReference type="KEGG" id="esx:ESOMN_v1c06180"/>
<evidence type="ECO:0000256" key="1">
    <source>
        <dbReference type="ARBA" id="ARBA00004141"/>
    </source>
</evidence>
<feature type="transmembrane region" description="Helical" evidence="5">
    <location>
        <begin position="145"/>
        <end position="165"/>
    </location>
</feature>
<feature type="transmembrane region" description="Helical" evidence="5">
    <location>
        <begin position="31"/>
        <end position="52"/>
    </location>
</feature>
<feature type="transmembrane region" description="Helical" evidence="5">
    <location>
        <begin position="172"/>
        <end position="193"/>
    </location>
</feature>
<dbReference type="Proteomes" id="UP000232230">
    <property type="component" value="Chromosome"/>
</dbReference>
<comment type="caution">
    <text evidence="5">Lacks conserved residue(s) required for the propagation of feature annotation.</text>
</comment>
<evidence type="ECO:0000313" key="7">
    <source>
        <dbReference type="Proteomes" id="UP000232230"/>
    </source>
</evidence>
<evidence type="ECO:0000256" key="4">
    <source>
        <dbReference type="ARBA" id="ARBA00023136"/>
    </source>
</evidence>
<feature type="transmembrane region" description="Helical" evidence="5">
    <location>
        <begin position="107"/>
        <end position="133"/>
    </location>
</feature>
<feature type="transmembrane region" description="Helical" evidence="5">
    <location>
        <begin position="351"/>
        <end position="373"/>
    </location>
</feature>
<dbReference type="Pfam" id="PF01925">
    <property type="entry name" value="TauE"/>
    <property type="match status" value="1"/>
</dbReference>
<keyword evidence="7" id="KW-1185">Reference proteome</keyword>
<dbReference type="EMBL" id="CP024965">
    <property type="protein sequence ID" value="ATZ19000.1"/>
    <property type="molecule type" value="Genomic_DNA"/>
</dbReference>
<keyword evidence="5" id="KW-1003">Cell membrane</keyword>
<dbReference type="GO" id="GO:0005886">
    <property type="term" value="C:plasma membrane"/>
    <property type="evidence" value="ECO:0007669"/>
    <property type="project" value="UniProtKB-SubCell"/>
</dbReference>
<proteinExistence type="inferred from homology"/>
<keyword evidence="3 5" id="KW-1133">Transmembrane helix</keyword>
<feature type="transmembrane region" description="Helical" evidence="5">
    <location>
        <begin position="199"/>
        <end position="220"/>
    </location>
</feature>
<dbReference type="RefSeq" id="WP_024863515.1">
    <property type="nucleotide sequence ID" value="NZ_CP024965.1"/>
</dbReference>
<organism evidence="6 7">
    <name type="scientific">Williamsoniiplasma somnilux</name>
    <dbReference type="NCBI Taxonomy" id="215578"/>
    <lineage>
        <taxon>Bacteria</taxon>
        <taxon>Bacillati</taxon>
        <taxon>Mycoplasmatota</taxon>
        <taxon>Mollicutes</taxon>
        <taxon>Entomoplasmatales</taxon>
        <taxon>Williamsoniiplasma</taxon>
    </lineage>
</organism>
<feature type="transmembrane region" description="Helical" evidence="5">
    <location>
        <begin position="311"/>
        <end position="331"/>
    </location>
</feature>
<comment type="subcellular location">
    <subcellularLocation>
        <location evidence="5">Cell membrane</location>
        <topology evidence="5">Multi-pass membrane protein</topology>
    </subcellularLocation>
    <subcellularLocation>
        <location evidence="1">Membrane</location>
        <topology evidence="1">Multi-pass membrane protein</topology>
    </subcellularLocation>
</comment>
<keyword evidence="2 5" id="KW-0812">Transmembrane</keyword>
<protein>
    <recommendedName>
        <fullName evidence="5">Probable membrane transporter protein</fullName>
    </recommendedName>
</protein>
<accession>A0A2K8NYU7</accession>
<sequence length="383" mass="41259">MFKTFKKAEATSQNLDNLLTKEDAKKRMFKWLTMLGIALAATIGAMLIQFLVIMPKKGEHLDLDTKDGVFSLAMAIILFIAGTAVSVIFIVTSSKVKYNDEGINTKWAIAAGVTAGFTDTISVGSFGVATAILKKSKTIKDDTKLPGTLNVAFVLSGTLEASLFIGTIKVDMLTILLLLVAILIGTFVGSWFVTKINKALVVKGFMGIALFIVGILMILAHPQVNVFGDLGATSGLTGWRLGLGIVGFLLLGMIQSFGIGLFAPAIAVLSFLGMKQEAILPIMSCGSALSMMPAAFNFVRTKKYNQLTGSLMHIWSVLGLLAAFLIVFAGLKSIPGMGDFAPNTTTPYFEVVLKWIAIPVIFYVSITLLWEFYQALKAEKTKK</sequence>
<reference evidence="6 7" key="1">
    <citation type="submission" date="2017-11" db="EMBL/GenBank/DDBJ databases">
        <title>Genome sequence of Entomoplasma somnilux PYAN-1 (ATCC 49194).</title>
        <authorList>
            <person name="Lo W.-S."/>
            <person name="Gasparich G.E."/>
            <person name="Kuo C.-H."/>
        </authorList>
    </citation>
    <scope>NUCLEOTIDE SEQUENCE [LARGE SCALE GENOMIC DNA]</scope>
    <source>
        <strain evidence="6 7">PYAN-1</strain>
    </source>
</reference>
<evidence type="ECO:0000256" key="3">
    <source>
        <dbReference type="ARBA" id="ARBA00022989"/>
    </source>
</evidence>
<evidence type="ECO:0000313" key="6">
    <source>
        <dbReference type="EMBL" id="ATZ19000.1"/>
    </source>
</evidence>
<keyword evidence="4 5" id="KW-0472">Membrane</keyword>
<evidence type="ECO:0000256" key="2">
    <source>
        <dbReference type="ARBA" id="ARBA00022692"/>
    </source>
</evidence>